<protein>
    <submittedName>
        <fullName evidence="2">Uncharacterized protein</fullName>
    </submittedName>
</protein>
<gene>
    <name evidence="2" type="ORF">CEUTPL_LOCUS4127</name>
</gene>
<proteinExistence type="predicted"/>
<name>A0A9N9MGV2_9CUCU</name>
<evidence type="ECO:0000313" key="2">
    <source>
        <dbReference type="EMBL" id="CAG9763463.1"/>
    </source>
</evidence>
<dbReference type="Proteomes" id="UP001152799">
    <property type="component" value="Chromosome 13"/>
</dbReference>
<evidence type="ECO:0000313" key="3">
    <source>
        <dbReference type="Proteomes" id="UP001152799"/>
    </source>
</evidence>
<organism evidence="2 3">
    <name type="scientific">Ceutorhynchus assimilis</name>
    <name type="common">cabbage seed weevil</name>
    <dbReference type="NCBI Taxonomy" id="467358"/>
    <lineage>
        <taxon>Eukaryota</taxon>
        <taxon>Metazoa</taxon>
        <taxon>Ecdysozoa</taxon>
        <taxon>Arthropoda</taxon>
        <taxon>Hexapoda</taxon>
        <taxon>Insecta</taxon>
        <taxon>Pterygota</taxon>
        <taxon>Neoptera</taxon>
        <taxon>Endopterygota</taxon>
        <taxon>Coleoptera</taxon>
        <taxon>Polyphaga</taxon>
        <taxon>Cucujiformia</taxon>
        <taxon>Curculionidae</taxon>
        <taxon>Ceutorhynchinae</taxon>
        <taxon>Ceutorhynchus</taxon>
    </lineage>
</organism>
<evidence type="ECO:0000256" key="1">
    <source>
        <dbReference type="SAM" id="MobiDB-lite"/>
    </source>
</evidence>
<feature type="region of interest" description="Disordered" evidence="1">
    <location>
        <begin position="139"/>
        <end position="179"/>
    </location>
</feature>
<dbReference type="AlphaFoldDB" id="A0A9N9MGV2"/>
<sequence length="213" mass="23609">MITMPSGSAAYSGNWPLFKAMGFLAPTIQTRRTSGNVLKKTTSTPKPSPAWSFNIQELEEGFTESEVFSQCENTQSGMDLDETLKPTSQLSFEEVETHGETDVSSGSSASGLRVIYPVPSTSRQQESEIPMGRKQQQLEAPFENPIPSTSRHPEPEISMRRRRQESEAPSETPSIKKRKVTQVASVIENMVKSCSDVGQTLNQFMRQSTEESV</sequence>
<reference evidence="2" key="1">
    <citation type="submission" date="2022-01" db="EMBL/GenBank/DDBJ databases">
        <authorList>
            <person name="King R."/>
        </authorList>
    </citation>
    <scope>NUCLEOTIDE SEQUENCE</scope>
</reference>
<dbReference type="EMBL" id="OU892289">
    <property type="protein sequence ID" value="CAG9763463.1"/>
    <property type="molecule type" value="Genomic_DNA"/>
</dbReference>
<accession>A0A9N9MGV2</accession>
<keyword evidence="3" id="KW-1185">Reference proteome</keyword>
<feature type="region of interest" description="Disordered" evidence="1">
    <location>
        <begin position="93"/>
        <end position="112"/>
    </location>
</feature>